<organism evidence="2 3">
    <name type="scientific">Saitozyma podzolica</name>
    <dbReference type="NCBI Taxonomy" id="1890683"/>
    <lineage>
        <taxon>Eukaryota</taxon>
        <taxon>Fungi</taxon>
        <taxon>Dikarya</taxon>
        <taxon>Basidiomycota</taxon>
        <taxon>Agaricomycotina</taxon>
        <taxon>Tremellomycetes</taxon>
        <taxon>Tremellales</taxon>
        <taxon>Trimorphomycetaceae</taxon>
        <taxon>Saitozyma</taxon>
    </lineage>
</organism>
<keyword evidence="3" id="KW-1185">Reference proteome</keyword>
<dbReference type="Proteomes" id="UP000279259">
    <property type="component" value="Unassembled WGS sequence"/>
</dbReference>
<feature type="transmembrane region" description="Helical" evidence="1">
    <location>
        <begin position="70"/>
        <end position="90"/>
    </location>
</feature>
<dbReference type="InterPro" id="IPR029164">
    <property type="entry name" value="PIG-Y"/>
</dbReference>
<dbReference type="OrthoDB" id="2157498at2759"/>
<keyword evidence="1" id="KW-1133">Transmembrane helix</keyword>
<keyword evidence="1" id="KW-0812">Transmembrane</keyword>
<sequence length="96" mass="10614">MQMPNKISFAPPPASASVPQLYLAAGTLFLLALLSGGLAISYLICPMDTVPWLTPLTPLTPLCDDGHYKYLVPLLLPVTAWFVIANWVGWEYFRYA</sequence>
<protein>
    <submittedName>
        <fullName evidence="2">Uncharacterized protein</fullName>
    </submittedName>
</protein>
<evidence type="ECO:0000313" key="2">
    <source>
        <dbReference type="EMBL" id="RSH91211.1"/>
    </source>
</evidence>
<evidence type="ECO:0000313" key="3">
    <source>
        <dbReference type="Proteomes" id="UP000279259"/>
    </source>
</evidence>
<comment type="caution">
    <text evidence="2">The sequence shown here is derived from an EMBL/GenBank/DDBJ whole genome shotgun (WGS) entry which is preliminary data.</text>
</comment>
<evidence type="ECO:0000256" key="1">
    <source>
        <dbReference type="SAM" id="Phobius"/>
    </source>
</evidence>
<accession>A0A427YJF6</accession>
<dbReference type="Pfam" id="PF15159">
    <property type="entry name" value="PIG-Y"/>
    <property type="match status" value="1"/>
</dbReference>
<proteinExistence type="predicted"/>
<name>A0A427YJF6_9TREE</name>
<dbReference type="EMBL" id="RSCD01000008">
    <property type="protein sequence ID" value="RSH91211.1"/>
    <property type="molecule type" value="Genomic_DNA"/>
</dbReference>
<feature type="transmembrane region" description="Helical" evidence="1">
    <location>
        <begin position="21"/>
        <end position="44"/>
    </location>
</feature>
<dbReference type="AlphaFoldDB" id="A0A427YJF6"/>
<gene>
    <name evidence="2" type="ORF">EHS25_009510</name>
</gene>
<keyword evidence="1" id="KW-0472">Membrane</keyword>
<reference evidence="2 3" key="1">
    <citation type="submission" date="2018-11" db="EMBL/GenBank/DDBJ databases">
        <title>Genome sequence of Saitozyma podzolica DSM 27192.</title>
        <authorList>
            <person name="Aliyu H."/>
            <person name="Gorte O."/>
            <person name="Ochsenreither K."/>
        </authorList>
    </citation>
    <scope>NUCLEOTIDE SEQUENCE [LARGE SCALE GENOMIC DNA]</scope>
    <source>
        <strain evidence="2 3">DSM 27192</strain>
    </source>
</reference>